<comment type="caution">
    <text evidence="1">The sequence shown here is derived from an EMBL/GenBank/DDBJ whole genome shotgun (WGS) entry which is preliminary data.</text>
</comment>
<dbReference type="EMBL" id="JABURY010000017">
    <property type="protein sequence ID" value="MBC9131366.1"/>
    <property type="molecule type" value="Genomic_DNA"/>
</dbReference>
<accession>A0ABR7QYR6</accession>
<protein>
    <submittedName>
        <fullName evidence="1">Uncharacterized protein</fullName>
    </submittedName>
</protein>
<dbReference type="RefSeq" id="WP_187755810.1">
    <property type="nucleotide sequence ID" value="NZ_JABURY010000017.1"/>
</dbReference>
<gene>
    <name evidence="1" type="ORF">FcAc13_08600</name>
</gene>
<evidence type="ECO:0000313" key="2">
    <source>
        <dbReference type="Proteomes" id="UP000651208"/>
    </source>
</evidence>
<feature type="non-terminal residue" evidence="1">
    <location>
        <position position="186"/>
    </location>
</feature>
<dbReference type="Proteomes" id="UP000651208">
    <property type="component" value="Unassembled WGS sequence"/>
</dbReference>
<proteinExistence type="predicted"/>
<evidence type="ECO:0000313" key="1">
    <source>
        <dbReference type="EMBL" id="MBC9131366.1"/>
    </source>
</evidence>
<organism evidence="1 2">
    <name type="scientific">Frischella japonica</name>
    <dbReference type="NCBI Taxonomy" id="2741544"/>
    <lineage>
        <taxon>Bacteria</taxon>
        <taxon>Pseudomonadati</taxon>
        <taxon>Pseudomonadota</taxon>
        <taxon>Gammaproteobacteria</taxon>
        <taxon>Orbales</taxon>
        <taxon>Orbaceae</taxon>
        <taxon>Frischella</taxon>
    </lineage>
</organism>
<reference evidence="1 2" key="1">
    <citation type="submission" date="2020-06" db="EMBL/GenBank/DDBJ databases">
        <title>Frischella cerana isolated from Apis cerana gut homogenate.</title>
        <authorList>
            <person name="Wolter L.A."/>
            <person name="Suenami S."/>
            <person name="Miyazaki R."/>
        </authorList>
    </citation>
    <scope>NUCLEOTIDE SEQUENCE [LARGE SCALE GENOMIC DNA]</scope>
    <source>
        <strain evidence="1 2">Ac13</strain>
    </source>
</reference>
<sequence length="186" mass="22364">MVVKYLGFFLQKIKDQTSSVSRWDSWNKTKFRNKVEKGQLTSEEVAKYNHEHLLGYEFCILQSEQSLYPDCYVTIVPRNKHVGVNFIDNDGREYLTYLFHEVKEDRTLFLQEVWFYQFIPGNSSEDQEYRIHFVFDQDGTYAARKYIDSKRKYEDYEGNQTLDFSGLYEKYPEFGQYQGIIQLERP</sequence>
<name>A0ABR7QYR6_9GAMM</name>
<keyword evidence="2" id="KW-1185">Reference proteome</keyword>